<proteinExistence type="predicted"/>
<gene>
    <name evidence="1" type="ORF">H9761_05495</name>
</gene>
<reference evidence="1" key="1">
    <citation type="journal article" date="2021" name="PeerJ">
        <title>Extensive microbial diversity within the chicken gut microbiome revealed by metagenomics and culture.</title>
        <authorList>
            <person name="Gilroy R."/>
            <person name="Ravi A."/>
            <person name="Getino M."/>
            <person name="Pursley I."/>
            <person name="Horton D.L."/>
            <person name="Alikhan N.F."/>
            <person name="Baker D."/>
            <person name="Gharbi K."/>
            <person name="Hall N."/>
            <person name="Watson M."/>
            <person name="Adriaenssens E.M."/>
            <person name="Foster-Nyarko E."/>
            <person name="Jarju S."/>
            <person name="Secka A."/>
            <person name="Antonio M."/>
            <person name="Oren A."/>
            <person name="Chaudhuri R.R."/>
            <person name="La Ragione R."/>
            <person name="Hildebrand F."/>
            <person name="Pallen M.J."/>
        </authorList>
    </citation>
    <scope>NUCLEOTIDE SEQUENCE</scope>
    <source>
        <strain evidence="1">USAMLcec2-132</strain>
    </source>
</reference>
<name>A0A9D2SNR9_9FIRM</name>
<evidence type="ECO:0000313" key="2">
    <source>
        <dbReference type="Proteomes" id="UP000823891"/>
    </source>
</evidence>
<dbReference type="GO" id="GO:0005975">
    <property type="term" value="P:carbohydrate metabolic process"/>
    <property type="evidence" value="ECO:0007669"/>
    <property type="project" value="InterPro"/>
</dbReference>
<dbReference type="Pfam" id="PF16477">
    <property type="entry name" value="DUF5054"/>
    <property type="match status" value="2"/>
</dbReference>
<sequence>MKKIIVVFKTHLDIGFTDMAGQVAENYMKSYLPNAMRMGEAFRGQKEGFIWTTGSWLIRRFLEESPERARLEEAIRRGEVRWHALPCTTHTELMNGALFEYGLGISRELDRRFGLHTVAAKLTDVPGHTRAMLSYLSRAGVSFLHIGVNPASTVPEVPPLFRWRADTGEEVLVMYNSDYGRLTPIGDGGAAVYFAHTGDNRGPQSEEEIRQVYEGLRKQYPDADLCAGTLEDVAQEALRQTGLPVVEEEIGDTWIHGAGSDPRKISGFRGLMRLAGEAGRLSEGERDAVYRRLLLVPEHTWGLDEKSWLGERPLENGFRTEHSLFTKEAFRRARSTPPFRRMEASWQEQREYVEQAARAAGSASEEAQRILSEYRREPYRPEGEKVPVPITERAKTIVPLPENAKMPVPFPEQGAWAEAELAGYRVKIDGHGAVRSLKKTGPEGADRELAGPGGLAAFSYEIFSQKEYERFQKKYVVSDEEWAAEDFGKIGMEEAVSEYHEYLPRVEEIFCEGNALVIRMRLPEEAVEQYGGMRRLETVLRLYEDRMEADLAWWEKEATRVAEGSWLRFDPGSRLLGIEKLGTWIDPSRVVCGGNRRLHAAEGGAAFEGALLETIDAPLLSVGERSLLDFAREQPRMDAGVYVCLHNNVWGTNFPMWYDEDARFRFALRWE</sequence>
<dbReference type="Proteomes" id="UP000823891">
    <property type="component" value="Unassembled WGS sequence"/>
</dbReference>
<dbReference type="EMBL" id="DWWS01000021">
    <property type="protein sequence ID" value="HJC23144.1"/>
    <property type="molecule type" value="Genomic_DNA"/>
</dbReference>
<accession>A0A9D2SNR9</accession>
<dbReference type="AlphaFoldDB" id="A0A9D2SNR9"/>
<dbReference type="InterPro" id="IPR011330">
    <property type="entry name" value="Glyco_hydro/deAcase_b/a-brl"/>
</dbReference>
<dbReference type="CDD" id="cd10791">
    <property type="entry name" value="GH38N_AMII_like_1"/>
    <property type="match status" value="1"/>
</dbReference>
<protein>
    <submittedName>
        <fullName evidence="1">DUF5054 domain-containing protein</fullName>
    </submittedName>
</protein>
<organism evidence="1 2">
    <name type="scientific">Candidatus Eisenbergiella merdavium</name>
    <dbReference type="NCBI Taxonomy" id="2838551"/>
    <lineage>
        <taxon>Bacteria</taxon>
        <taxon>Bacillati</taxon>
        <taxon>Bacillota</taxon>
        <taxon>Clostridia</taxon>
        <taxon>Lachnospirales</taxon>
        <taxon>Lachnospiraceae</taxon>
        <taxon>Eisenbergiella</taxon>
    </lineage>
</organism>
<dbReference type="SUPFAM" id="SSF88713">
    <property type="entry name" value="Glycoside hydrolase/deacetylase"/>
    <property type="match status" value="1"/>
</dbReference>
<reference evidence="1" key="2">
    <citation type="submission" date="2021-04" db="EMBL/GenBank/DDBJ databases">
        <authorList>
            <person name="Gilroy R."/>
        </authorList>
    </citation>
    <scope>NUCLEOTIDE SEQUENCE</scope>
    <source>
        <strain evidence="1">USAMLcec2-132</strain>
    </source>
</reference>
<evidence type="ECO:0000313" key="1">
    <source>
        <dbReference type="EMBL" id="HJC23144.1"/>
    </source>
</evidence>
<dbReference type="InterPro" id="IPR032482">
    <property type="entry name" value="DUF5054"/>
</dbReference>
<comment type="caution">
    <text evidence="1">The sequence shown here is derived from an EMBL/GenBank/DDBJ whole genome shotgun (WGS) entry which is preliminary data.</text>
</comment>